<dbReference type="InterPro" id="IPR000994">
    <property type="entry name" value="Pept_M24"/>
</dbReference>
<dbReference type="Pfam" id="PF00557">
    <property type="entry name" value="Peptidase_M24"/>
    <property type="match status" value="1"/>
</dbReference>
<evidence type="ECO:0000259" key="1">
    <source>
        <dbReference type="Pfam" id="PF00557"/>
    </source>
</evidence>
<dbReference type="InterPro" id="IPR036005">
    <property type="entry name" value="Creatinase/aminopeptidase-like"/>
</dbReference>
<dbReference type="PANTHER" id="PTHR46112:SF8">
    <property type="entry name" value="CYTOPLASMIC PEPTIDASE PEPQ-RELATED"/>
    <property type="match status" value="1"/>
</dbReference>
<name>A0A809S3Y1_9BACT</name>
<gene>
    <name evidence="2" type="ORF">NPRO_08810</name>
</gene>
<dbReference type="SUPFAM" id="SSF53092">
    <property type="entry name" value="Creatinase/prolidase N-terminal domain"/>
    <property type="match status" value="1"/>
</dbReference>
<organism evidence="2 3">
    <name type="scientific">Candidatus Nitrosymbiomonas proteolyticus</name>
    <dbReference type="NCBI Taxonomy" id="2608984"/>
    <lineage>
        <taxon>Bacteria</taxon>
        <taxon>Bacillati</taxon>
        <taxon>Armatimonadota</taxon>
        <taxon>Armatimonadota incertae sedis</taxon>
        <taxon>Candidatus Nitrosymbiomonas</taxon>
    </lineage>
</organism>
<dbReference type="KEGG" id="npy:NPRO_08810"/>
<dbReference type="InterPro" id="IPR029149">
    <property type="entry name" value="Creatin/AminoP/Spt16_N"/>
</dbReference>
<dbReference type="SUPFAM" id="SSF55920">
    <property type="entry name" value="Creatinase/aminopeptidase"/>
    <property type="match status" value="1"/>
</dbReference>
<dbReference type="GO" id="GO:0004177">
    <property type="term" value="F:aminopeptidase activity"/>
    <property type="evidence" value="ECO:0007669"/>
    <property type="project" value="UniProtKB-KW"/>
</dbReference>
<sequence>MPSITRQKLDQAVSLMTESGIDVWLTFVRETSAGSDPVLPLLLEGSLTWQSALLVSRDGRKVAVVGNYDAPALESSGDWDEVFSYVNDIREALVRALDSLCDSVAQPRIGVNFSPDDDKADGLTHGMYLLLQRYAQDTRFEGCFVSAAPLVRALRARKTEEEVERIQTAISHTDSLFSQIARFATVGKSEAEVQRFVHSLIDEGGWGFGWERAGNPIVNSGPDSMVGHGIPSDAIFMSPGHVFHVDLGVVVEGYSSDIQRCWYVPAESETAAPEDVIRAYGAVTAAIEAGFRALRPGALGWEVDAAAREAIQSQGYPEYLHALGHQVGRLAHDGGAILGPRWERYGDTPFLPVEPGHVYTLELGVDVEGRGYLGLEEMVVVGESGAKWLTHRWPQIPLLGGW</sequence>
<evidence type="ECO:0000313" key="3">
    <source>
        <dbReference type="Proteomes" id="UP000662873"/>
    </source>
</evidence>
<dbReference type="Proteomes" id="UP000662873">
    <property type="component" value="Chromosome"/>
</dbReference>
<keyword evidence="2" id="KW-0645">Protease</keyword>
<feature type="domain" description="Peptidase M24" evidence="1">
    <location>
        <begin position="164"/>
        <end position="383"/>
    </location>
</feature>
<keyword evidence="2" id="KW-0031">Aminopeptidase</keyword>
<dbReference type="InterPro" id="IPR050659">
    <property type="entry name" value="Peptidase_M24B"/>
</dbReference>
<accession>A0A809S3Y1</accession>
<dbReference type="AlphaFoldDB" id="A0A809S3Y1"/>
<reference evidence="2" key="1">
    <citation type="journal article" name="DNA Res.">
        <title>The physiological potential of anammox bacteria as revealed by their core genome structure.</title>
        <authorList>
            <person name="Okubo T."/>
            <person name="Toyoda A."/>
            <person name="Fukuhara K."/>
            <person name="Uchiyama I."/>
            <person name="Harigaya Y."/>
            <person name="Kuroiwa M."/>
            <person name="Suzuki T."/>
            <person name="Murakami Y."/>
            <person name="Suwa Y."/>
            <person name="Takami H."/>
        </authorList>
    </citation>
    <scope>NUCLEOTIDE SEQUENCE</scope>
    <source>
        <strain evidence="2">317325-2</strain>
    </source>
</reference>
<dbReference type="PANTHER" id="PTHR46112">
    <property type="entry name" value="AMINOPEPTIDASE"/>
    <property type="match status" value="1"/>
</dbReference>
<dbReference type="Gene3D" id="3.90.230.10">
    <property type="entry name" value="Creatinase/methionine aminopeptidase superfamily"/>
    <property type="match status" value="1"/>
</dbReference>
<dbReference type="EMBL" id="AP021858">
    <property type="protein sequence ID" value="BBO23286.1"/>
    <property type="molecule type" value="Genomic_DNA"/>
</dbReference>
<protein>
    <submittedName>
        <fullName evidence="2">Aminopeptidase P family protein</fullName>
    </submittedName>
</protein>
<proteinExistence type="predicted"/>
<evidence type="ECO:0000313" key="2">
    <source>
        <dbReference type="EMBL" id="BBO23286.1"/>
    </source>
</evidence>
<keyword evidence="2" id="KW-0378">Hydrolase</keyword>